<dbReference type="Pfam" id="PF08220">
    <property type="entry name" value="HTH_DeoR"/>
    <property type="match status" value="1"/>
</dbReference>
<evidence type="ECO:0000256" key="4">
    <source>
        <dbReference type="ARBA" id="ARBA00023163"/>
    </source>
</evidence>
<name>A0AAE3J1F7_9RHOB</name>
<evidence type="ECO:0000256" key="1">
    <source>
        <dbReference type="ARBA" id="ARBA00022491"/>
    </source>
</evidence>
<dbReference type="InterPro" id="IPR036388">
    <property type="entry name" value="WH-like_DNA-bd_sf"/>
</dbReference>
<dbReference type="SUPFAM" id="SSF100950">
    <property type="entry name" value="NagB/RpiA/CoA transferase-like"/>
    <property type="match status" value="1"/>
</dbReference>
<comment type="caution">
    <text evidence="6">The sequence shown here is derived from an EMBL/GenBank/DDBJ whole genome shotgun (WGS) entry which is preliminary data.</text>
</comment>
<gene>
    <name evidence="6" type="ORF">OH136_09470</name>
</gene>
<dbReference type="SUPFAM" id="SSF46785">
    <property type="entry name" value="Winged helix' DNA-binding domain"/>
    <property type="match status" value="1"/>
</dbReference>
<dbReference type="InterPro" id="IPR001034">
    <property type="entry name" value="DeoR_HTH"/>
</dbReference>
<dbReference type="AlphaFoldDB" id="A0AAE3J1F7"/>
<keyword evidence="4" id="KW-0804">Transcription</keyword>
<accession>A0AAE3J1F7</accession>
<dbReference type="GO" id="GO:0003700">
    <property type="term" value="F:DNA-binding transcription factor activity"/>
    <property type="evidence" value="ECO:0007669"/>
    <property type="project" value="InterPro"/>
</dbReference>
<dbReference type="Gene3D" id="3.40.50.1360">
    <property type="match status" value="1"/>
</dbReference>
<dbReference type="InterPro" id="IPR037171">
    <property type="entry name" value="NagB/RpiA_transferase-like"/>
</dbReference>
<dbReference type="EMBL" id="JAOYFC010000002">
    <property type="protein sequence ID" value="MCV6824783.1"/>
    <property type="molecule type" value="Genomic_DNA"/>
</dbReference>
<keyword evidence="7" id="KW-1185">Reference proteome</keyword>
<reference evidence="6" key="1">
    <citation type="submission" date="2022-10" db="EMBL/GenBank/DDBJ databases">
        <authorList>
            <person name="Yue Y."/>
        </authorList>
    </citation>
    <scope>NUCLEOTIDE SEQUENCE</scope>
    <source>
        <strain evidence="6">Z654</strain>
    </source>
</reference>
<evidence type="ECO:0000259" key="5">
    <source>
        <dbReference type="PROSITE" id="PS51000"/>
    </source>
</evidence>
<dbReference type="Proteomes" id="UP001208041">
    <property type="component" value="Unassembled WGS sequence"/>
</dbReference>
<dbReference type="Pfam" id="PF00455">
    <property type="entry name" value="DeoRC"/>
    <property type="match status" value="1"/>
</dbReference>
<evidence type="ECO:0000256" key="3">
    <source>
        <dbReference type="ARBA" id="ARBA00023125"/>
    </source>
</evidence>
<dbReference type="InterPro" id="IPR018356">
    <property type="entry name" value="Tscrpt_reg_HTH_DeoR_CS"/>
</dbReference>
<keyword evidence="3 6" id="KW-0238">DNA-binding</keyword>
<evidence type="ECO:0000256" key="2">
    <source>
        <dbReference type="ARBA" id="ARBA00023015"/>
    </source>
</evidence>
<keyword evidence="1" id="KW-0678">Repressor</keyword>
<sequence length="258" mass="27535">MTTPRQNQLLALLLKRGQTQVQDIAQELGASLATVRRDLTDLEAQGRVERLHGAAQIASAAREEVAFAARESVNARAKRTIAATAFGAVKPGATVFLDASTTVLQLVRHIIAMDQPIKVFTNSLRVAQELALVSHVDLSLIGGRVREENLSMVGPLACAALNNLWIDQLFLGATAIDNEGTLSSVDADEAAVNATMMARAAETFILADSSKFEKRATHAVTTLREGHRLITDLPPPPAFAAHAKRADISLTIANSADT</sequence>
<dbReference type="RefSeq" id="WP_263953635.1">
    <property type="nucleotide sequence ID" value="NZ_JAOYFC010000002.1"/>
</dbReference>
<dbReference type="PANTHER" id="PTHR30363:SF4">
    <property type="entry name" value="GLYCEROL-3-PHOSPHATE REGULON REPRESSOR"/>
    <property type="match status" value="1"/>
</dbReference>
<protein>
    <submittedName>
        <fullName evidence="6">DeoR/GlpR family DNA-binding transcription regulator</fullName>
    </submittedName>
</protein>
<dbReference type="PANTHER" id="PTHR30363">
    <property type="entry name" value="HTH-TYPE TRANSCRIPTIONAL REGULATOR SRLR-RELATED"/>
    <property type="match status" value="1"/>
</dbReference>
<organism evidence="6 7">
    <name type="scientific">Halocynthiibacter halioticoli</name>
    <dbReference type="NCBI Taxonomy" id="2986804"/>
    <lineage>
        <taxon>Bacteria</taxon>
        <taxon>Pseudomonadati</taxon>
        <taxon>Pseudomonadota</taxon>
        <taxon>Alphaproteobacteria</taxon>
        <taxon>Rhodobacterales</taxon>
        <taxon>Paracoccaceae</taxon>
        <taxon>Halocynthiibacter</taxon>
    </lineage>
</organism>
<dbReference type="PROSITE" id="PS00894">
    <property type="entry name" value="HTH_DEOR_1"/>
    <property type="match status" value="1"/>
</dbReference>
<evidence type="ECO:0000313" key="6">
    <source>
        <dbReference type="EMBL" id="MCV6824783.1"/>
    </source>
</evidence>
<evidence type="ECO:0000313" key="7">
    <source>
        <dbReference type="Proteomes" id="UP001208041"/>
    </source>
</evidence>
<dbReference type="PROSITE" id="PS51000">
    <property type="entry name" value="HTH_DEOR_2"/>
    <property type="match status" value="1"/>
</dbReference>
<dbReference type="Gene3D" id="1.10.10.10">
    <property type="entry name" value="Winged helix-like DNA-binding domain superfamily/Winged helix DNA-binding domain"/>
    <property type="match status" value="1"/>
</dbReference>
<keyword evidence="2" id="KW-0805">Transcription regulation</keyword>
<feature type="domain" description="HTH deoR-type" evidence="5">
    <location>
        <begin position="2"/>
        <end position="57"/>
    </location>
</feature>
<dbReference type="SMART" id="SM00420">
    <property type="entry name" value="HTH_DEOR"/>
    <property type="match status" value="1"/>
</dbReference>
<dbReference type="InterPro" id="IPR050313">
    <property type="entry name" value="Carb_Metab_HTH_regulators"/>
</dbReference>
<dbReference type="InterPro" id="IPR036390">
    <property type="entry name" value="WH_DNA-bd_sf"/>
</dbReference>
<dbReference type="GO" id="GO:0003677">
    <property type="term" value="F:DNA binding"/>
    <property type="evidence" value="ECO:0007669"/>
    <property type="project" value="UniProtKB-KW"/>
</dbReference>
<dbReference type="SMART" id="SM01134">
    <property type="entry name" value="DeoRC"/>
    <property type="match status" value="1"/>
</dbReference>
<dbReference type="InterPro" id="IPR014036">
    <property type="entry name" value="DeoR-like_C"/>
</dbReference>
<dbReference type="PRINTS" id="PR00037">
    <property type="entry name" value="HTHLACR"/>
</dbReference>
<proteinExistence type="predicted"/>